<reference evidence="2 3" key="1">
    <citation type="submission" date="2017-03" db="EMBL/GenBank/DDBJ databases">
        <title>Genome sequence of Paracoccus contaminans isolated from a water microcosm.</title>
        <authorList>
            <person name="Aurass P."/>
            <person name="Karste S."/>
            <person name="Trost E."/>
            <person name="Glaeser S.P."/>
            <person name="Kaempfer P."/>
            <person name="Flieger A."/>
        </authorList>
    </citation>
    <scope>NUCLEOTIDE SEQUENCE [LARGE SCALE GENOMIC DNA]</scope>
    <source>
        <strain evidence="3">RKI 16-01929T\LMG 29738T\CCM 8701T\CIP 111112T</strain>
    </source>
</reference>
<organism evidence="2 3">
    <name type="scientific">Paracoccus contaminans</name>
    <dbReference type="NCBI Taxonomy" id="1945662"/>
    <lineage>
        <taxon>Bacteria</taxon>
        <taxon>Pseudomonadati</taxon>
        <taxon>Pseudomonadota</taxon>
        <taxon>Alphaproteobacteria</taxon>
        <taxon>Rhodobacterales</taxon>
        <taxon>Paracoccaceae</taxon>
        <taxon>Paracoccus</taxon>
    </lineage>
</organism>
<dbReference type="EMBL" id="CP020612">
    <property type="protein sequence ID" value="ARJ68506.1"/>
    <property type="molecule type" value="Genomic_DNA"/>
</dbReference>
<protein>
    <submittedName>
        <fullName evidence="2">Uncharacterized protein</fullName>
    </submittedName>
</protein>
<dbReference type="KEGG" id="pcon:B0A89_01430"/>
<dbReference type="STRING" id="1945662.B0A89_01430"/>
<proteinExistence type="predicted"/>
<accession>A0A1W6CUH7</accession>
<name>A0A1W6CUH7_9RHOB</name>
<dbReference type="OrthoDB" id="7777716at2"/>
<dbReference type="Proteomes" id="UP000193017">
    <property type="component" value="Chromosome"/>
</dbReference>
<keyword evidence="3" id="KW-1185">Reference proteome</keyword>
<feature type="region of interest" description="Disordered" evidence="1">
    <location>
        <begin position="1"/>
        <end position="20"/>
    </location>
</feature>
<gene>
    <name evidence="2" type="ORF">B0A89_01430</name>
</gene>
<sequence length="106" mass="11469">MSASFPRAPDGEPHAWGLTGSRPEQVWERFSPAYEAQAERLVRALEARGWQVFLGGAGSEDGEYVAARRGDGQSLFLCHLEEPAEARAIAALDDAALARWLDEAGA</sequence>
<evidence type="ECO:0000313" key="3">
    <source>
        <dbReference type="Proteomes" id="UP000193017"/>
    </source>
</evidence>
<evidence type="ECO:0000256" key="1">
    <source>
        <dbReference type="SAM" id="MobiDB-lite"/>
    </source>
</evidence>
<dbReference type="AlphaFoldDB" id="A0A1W6CUH7"/>
<evidence type="ECO:0000313" key="2">
    <source>
        <dbReference type="EMBL" id="ARJ68506.1"/>
    </source>
</evidence>
<dbReference type="RefSeq" id="WP_085376615.1">
    <property type="nucleotide sequence ID" value="NZ_CP020612.1"/>
</dbReference>